<evidence type="ECO:0000313" key="2">
    <source>
        <dbReference type="EMBL" id="MBD4338536.1"/>
    </source>
</evidence>
<keyword evidence="1" id="KW-1133">Transmembrane helix</keyword>
<evidence type="ECO:0000256" key="1">
    <source>
        <dbReference type="SAM" id="Phobius"/>
    </source>
</evidence>
<feature type="transmembrane region" description="Helical" evidence="1">
    <location>
        <begin position="16"/>
        <end position="41"/>
    </location>
</feature>
<organism evidence="2 3">
    <name type="scientific">Xanthomonas citri pv. citri</name>
    <dbReference type="NCBI Taxonomy" id="611301"/>
    <lineage>
        <taxon>Bacteria</taxon>
        <taxon>Pseudomonadati</taxon>
        <taxon>Pseudomonadota</taxon>
        <taxon>Gammaproteobacteria</taxon>
        <taxon>Lysobacterales</taxon>
        <taxon>Lysobacteraceae</taxon>
        <taxon>Xanthomonas</taxon>
    </lineage>
</organism>
<dbReference type="Proteomes" id="UP000653002">
    <property type="component" value="Unassembled WGS sequence"/>
</dbReference>
<feature type="transmembrane region" description="Helical" evidence="1">
    <location>
        <begin position="47"/>
        <end position="68"/>
    </location>
</feature>
<dbReference type="EMBL" id="JAABFR010001607">
    <property type="protein sequence ID" value="MBD4338536.1"/>
    <property type="molecule type" value="Genomic_DNA"/>
</dbReference>
<accession>A0A8I0HCL3</accession>
<proteinExistence type="predicted"/>
<comment type="caution">
    <text evidence="2">The sequence shown here is derived from an EMBL/GenBank/DDBJ whole genome shotgun (WGS) entry which is preliminary data.</text>
</comment>
<keyword evidence="1" id="KW-0812">Transmembrane</keyword>
<reference evidence="2" key="1">
    <citation type="submission" date="2020-01" db="EMBL/GenBank/DDBJ databases">
        <authorList>
            <person name="Richard D."/>
        </authorList>
    </citation>
    <scope>NUCLEOTIDE SEQUENCE</scope>
    <source>
        <strain evidence="2">JP541</strain>
    </source>
</reference>
<dbReference type="AlphaFoldDB" id="A0A8I0HCL3"/>
<evidence type="ECO:0000313" key="3">
    <source>
        <dbReference type="Proteomes" id="UP000653002"/>
    </source>
</evidence>
<feature type="non-terminal residue" evidence="2">
    <location>
        <position position="70"/>
    </location>
</feature>
<protein>
    <submittedName>
        <fullName evidence="2">Uncharacterized protein</fullName>
    </submittedName>
</protein>
<sequence length="70" mass="7613">MKNSIWQEFVLEKKTIGIFAAIAGGSWLVGILGMLIFQAFIKNDKALFPIATVLLVGIGSIFLLFLLANS</sequence>
<keyword evidence="1" id="KW-0472">Membrane</keyword>
<gene>
    <name evidence="2" type="ORF">GUH15_21265</name>
</gene>
<name>A0A8I0HCL3_XANCI</name>